<dbReference type="PROSITE" id="PS00064">
    <property type="entry name" value="L_LDH"/>
    <property type="match status" value="1"/>
</dbReference>
<comment type="caution">
    <text evidence="12">The sequence shown here is derived from an EMBL/GenBank/DDBJ whole genome shotgun (WGS) entry which is preliminary data.</text>
</comment>
<dbReference type="GO" id="GO:0005737">
    <property type="term" value="C:cytoplasm"/>
    <property type="evidence" value="ECO:0007669"/>
    <property type="project" value="InterPro"/>
</dbReference>
<evidence type="ECO:0000313" key="12">
    <source>
        <dbReference type="EMBL" id="CAB3259038.1"/>
    </source>
</evidence>
<name>A0A8S1BKS1_ARCPL</name>
<evidence type="ECO:0000259" key="10">
    <source>
        <dbReference type="Pfam" id="PF00056"/>
    </source>
</evidence>
<dbReference type="Pfam" id="PF02866">
    <property type="entry name" value="Ldh_1_C"/>
    <property type="match status" value="1"/>
</dbReference>
<evidence type="ECO:0000256" key="1">
    <source>
        <dbReference type="ARBA" id="ARBA00004843"/>
    </source>
</evidence>
<feature type="domain" description="Lactate/malate dehydrogenase N-terminal" evidence="10">
    <location>
        <begin position="2"/>
        <end position="110"/>
    </location>
</feature>
<dbReference type="Pfam" id="PF00056">
    <property type="entry name" value="Ldh_1_N"/>
    <property type="match status" value="1"/>
</dbReference>
<comment type="catalytic activity">
    <reaction evidence="6 9">
        <text>(S)-lactate + NAD(+) = pyruvate + NADH + H(+)</text>
        <dbReference type="Rhea" id="RHEA:23444"/>
        <dbReference type="ChEBI" id="CHEBI:15361"/>
        <dbReference type="ChEBI" id="CHEBI:15378"/>
        <dbReference type="ChEBI" id="CHEBI:16651"/>
        <dbReference type="ChEBI" id="CHEBI:57540"/>
        <dbReference type="ChEBI" id="CHEBI:57945"/>
        <dbReference type="EC" id="1.1.1.27"/>
    </reaction>
</comment>
<evidence type="ECO:0000256" key="5">
    <source>
        <dbReference type="ARBA" id="ARBA00023027"/>
    </source>
</evidence>
<comment type="similarity">
    <text evidence="2">Belongs to the LDH/MDH superfamily. LDH family.</text>
</comment>
<dbReference type="PRINTS" id="PR00086">
    <property type="entry name" value="LLDHDRGNASE"/>
</dbReference>
<sequence>MDTMADKLKGEMMDLQHGSAFIKNAKIQASTDYAVTAGSHVCVVTAGVRQRVGETRLDLVQRNTDVLKKIIPELVKHSPDAILLIASNPVDILTYVSWKISGLPKHRVIGSGTNLDSARFRYMLSSKLGVASTSCHGYIIGEHGDSSVPVWSGVNIAGVMLRDLNKSVGQEGDPENWKDTHMKVVNAAYEVIKLKGYTSWAIGLSLTEIVRALITDSNTIHPVTTCIKGEHGVEGDVFLSLPCVLGRHGMYDVIRQPLNDHEREMLLKSANLMLKIQADIKL</sequence>
<dbReference type="GO" id="GO:0006089">
    <property type="term" value="P:lactate metabolic process"/>
    <property type="evidence" value="ECO:0007669"/>
    <property type="project" value="TreeGrafter"/>
</dbReference>
<dbReference type="InterPro" id="IPR001557">
    <property type="entry name" value="L-lactate/malate_DH"/>
</dbReference>
<protein>
    <recommendedName>
        <fullName evidence="3 9">L-lactate dehydrogenase</fullName>
        <ecNumber evidence="3 9">1.1.1.27</ecNumber>
    </recommendedName>
</protein>
<dbReference type="InterPro" id="IPR022383">
    <property type="entry name" value="Lactate/malate_DH_C"/>
</dbReference>
<dbReference type="InterPro" id="IPR011304">
    <property type="entry name" value="L-lactate_DH"/>
</dbReference>
<evidence type="ECO:0000256" key="4">
    <source>
        <dbReference type="ARBA" id="ARBA00023002"/>
    </source>
</evidence>
<dbReference type="InterPro" id="IPR018177">
    <property type="entry name" value="L-lactate_DH_AS"/>
</dbReference>
<feature type="active site" description="Proton acceptor" evidence="7">
    <location>
        <position position="143"/>
    </location>
</feature>
<dbReference type="Gene3D" id="3.40.50.720">
    <property type="entry name" value="NAD(P)-binding Rossmann-like Domain"/>
    <property type="match status" value="1"/>
</dbReference>
<dbReference type="SUPFAM" id="SSF51735">
    <property type="entry name" value="NAD(P)-binding Rossmann-fold domains"/>
    <property type="match status" value="1"/>
</dbReference>
<evidence type="ECO:0000259" key="11">
    <source>
        <dbReference type="Pfam" id="PF02866"/>
    </source>
</evidence>
<dbReference type="EMBL" id="CADEBC010000602">
    <property type="protein sequence ID" value="CAB3259038.1"/>
    <property type="molecule type" value="Genomic_DNA"/>
</dbReference>
<comment type="pathway">
    <text evidence="1 9">Fermentation; pyruvate fermentation to lactate; (S)-lactate from pyruvate: step 1/1.</text>
</comment>
<evidence type="ECO:0000256" key="7">
    <source>
        <dbReference type="PIRSR" id="PIRSR000102-1"/>
    </source>
</evidence>
<dbReference type="InterPro" id="IPR036291">
    <property type="entry name" value="NAD(P)-bd_dom_sf"/>
</dbReference>
<gene>
    <name evidence="12" type="ORF">APLA_LOCUS16821</name>
</gene>
<evidence type="ECO:0000256" key="2">
    <source>
        <dbReference type="ARBA" id="ARBA00006054"/>
    </source>
</evidence>
<dbReference type="Gene3D" id="3.90.110.10">
    <property type="entry name" value="Lactate dehydrogenase/glycoside hydrolase, family 4, C-terminal"/>
    <property type="match status" value="1"/>
</dbReference>
<accession>A0A8S1BKS1</accession>
<evidence type="ECO:0000256" key="8">
    <source>
        <dbReference type="PIRSR" id="PIRSR000102-3"/>
    </source>
</evidence>
<dbReference type="GO" id="GO:0004459">
    <property type="term" value="F:L-lactate dehydrogenase (NAD+) activity"/>
    <property type="evidence" value="ECO:0007669"/>
    <property type="project" value="UniProtKB-EC"/>
</dbReference>
<feature type="binding site" evidence="8">
    <location>
        <position position="63"/>
    </location>
    <ligand>
        <name>NAD(+)</name>
        <dbReference type="ChEBI" id="CHEBI:57540"/>
    </ligand>
</feature>
<feature type="domain" description="Lactate/malate dehydrogenase C-terminal" evidence="11">
    <location>
        <begin position="113"/>
        <end position="275"/>
    </location>
</feature>
<keyword evidence="13" id="KW-1185">Reference proteome</keyword>
<dbReference type="EC" id="1.1.1.27" evidence="3 9"/>
<dbReference type="NCBIfam" id="TIGR01771">
    <property type="entry name" value="L-LDH-NAD"/>
    <property type="match status" value="1"/>
</dbReference>
<keyword evidence="4 9" id="KW-0560">Oxidoreductase</keyword>
<dbReference type="AlphaFoldDB" id="A0A8S1BKS1"/>
<evidence type="ECO:0000313" key="13">
    <source>
        <dbReference type="Proteomes" id="UP000494106"/>
    </source>
</evidence>
<organism evidence="12 13">
    <name type="scientific">Arctia plantaginis</name>
    <name type="common">Wood tiger moth</name>
    <name type="synonym">Phalaena plantaginis</name>
    <dbReference type="NCBI Taxonomy" id="874455"/>
    <lineage>
        <taxon>Eukaryota</taxon>
        <taxon>Metazoa</taxon>
        <taxon>Ecdysozoa</taxon>
        <taxon>Arthropoda</taxon>
        <taxon>Hexapoda</taxon>
        <taxon>Insecta</taxon>
        <taxon>Pterygota</taxon>
        <taxon>Neoptera</taxon>
        <taxon>Endopterygota</taxon>
        <taxon>Lepidoptera</taxon>
        <taxon>Glossata</taxon>
        <taxon>Ditrysia</taxon>
        <taxon>Noctuoidea</taxon>
        <taxon>Erebidae</taxon>
        <taxon>Arctiinae</taxon>
        <taxon>Arctia</taxon>
    </lineage>
</organism>
<dbReference type="OrthoDB" id="5405561at2759"/>
<dbReference type="SUPFAM" id="SSF56327">
    <property type="entry name" value="LDH C-terminal domain-like"/>
    <property type="match status" value="1"/>
</dbReference>
<dbReference type="InterPro" id="IPR001236">
    <property type="entry name" value="Lactate/malate_DH_N"/>
</dbReference>
<dbReference type="PANTHER" id="PTHR43128:SF16">
    <property type="entry name" value="L-LACTATE DEHYDROGENASE"/>
    <property type="match status" value="1"/>
</dbReference>
<dbReference type="InterPro" id="IPR015955">
    <property type="entry name" value="Lactate_DH/Glyco_Ohase_4_C"/>
</dbReference>
<evidence type="ECO:0000256" key="6">
    <source>
        <dbReference type="ARBA" id="ARBA00049258"/>
    </source>
</evidence>
<reference evidence="12 13" key="1">
    <citation type="submission" date="2020-04" db="EMBL/GenBank/DDBJ databases">
        <authorList>
            <person name="Wallbank WR R."/>
            <person name="Pardo Diaz C."/>
            <person name="Kozak K."/>
            <person name="Martin S."/>
            <person name="Jiggins C."/>
            <person name="Moest M."/>
            <person name="Warren A I."/>
            <person name="Byers J.R.P. K."/>
            <person name="Montejo-Kovacevich G."/>
            <person name="Yen C E."/>
        </authorList>
    </citation>
    <scope>NUCLEOTIDE SEQUENCE [LARGE SCALE GENOMIC DNA]</scope>
</reference>
<evidence type="ECO:0000256" key="3">
    <source>
        <dbReference type="ARBA" id="ARBA00012967"/>
    </source>
</evidence>
<keyword evidence="5 8" id="KW-0520">NAD</keyword>
<dbReference type="PIRSF" id="PIRSF000102">
    <property type="entry name" value="Lac_mal_DH"/>
    <property type="match status" value="1"/>
</dbReference>
<dbReference type="Proteomes" id="UP000494106">
    <property type="component" value="Unassembled WGS sequence"/>
</dbReference>
<evidence type="ECO:0000256" key="9">
    <source>
        <dbReference type="RuleBase" id="RU000496"/>
    </source>
</evidence>
<dbReference type="PANTHER" id="PTHR43128">
    <property type="entry name" value="L-2-HYDROXYCARBOXYLATE DEHYDROGENASE (NAD(P)(+))"/>
    <property type="match status" value="1"/>
</dbReference>
<dbReference type="CDD" id="cd05293">
    <property type="entry name" value="LDH_1"/>
    <property type="match status" value="1"/>
</dbReference>
<proteinExistence type="inferred from homology"/>